<dbReference type="EMBL" id="SNYM01000006">
    <property type="protein sequence ID" value="TDQ48734.1"/>
    <property type="molecule type" value="Genomic_DNA"/>
</dbReference>
<dbReference type="AlphaFoldDB" id="A0A4R6UYK6"/>
<accession>A0A4R6UYK6</accession>
<dbReference type="InterPro" id="IPR036439">
    <property type="entry name" value="Dockerin_dom_sf"/>
</dbReference>
<dbReference type="Proteomes" id="UP000295375">
    <property type="component" value="Unassembled WGS sequence"/>
</dbReference>
<dbReference type="SUPFAM" id="SSF63446">
    <property type="entry name" value="Type I dockerin domain"/>
    <property type="match status" value="2"/>
</dbReference>
<dbReference type="GO" id="GO:0004553">
    <property type="term" value="F:hydrolase activity, hydrolyzing O-glycosyl compounds"/>
    <property type="evidence" value="ECO:0007669"/>
    <property type="project" value="InterPro"/>
</dbReference>
<evidence type="ECO:0000313" key="2">
    <source>
        <dbReference type="Proteomes" id="UP000295375"/>
    </source>
</evidence>
<comment type="caution">
    <text evidence="1">The sequence shown here is derived from an EMBL/GenBank/DDBJ whole genome shotgun (WGS) entry which is preliminary data.</text>
</comment>
<dbReference type="InterPro" id="IPR018247">
    <property type="entry name" value="EF_Hand_1_Ca_BS"/>
</dbReference>
<gene>
    <name evidence="1" type="ORF">EV696_106175</name>
</gene>
<dbReference type="Pfam" id="PF00404">
    <property type="entry name" value="Dockerin_1"/>
    <property type="match status" value="2"/>
</dbReference>
<dbReference type="PROSITE" id="PS00018">
    <property type="entry name" value="EF_HAND_1"/>
    <property type="match status" value="1"/>
</dbReference>
<name>A0A4R6UYK6_9GAMM</name>
<reference evidence="1 2" key="1">
    <citation type="submission" date="2019-03" db="EMBL/GenBank/DDBJ databases">
        <title>Genomic Encyclopedia of Type Strains, Phase IV (KMG-IV): sequencing the most valuable type-strain genomes for metagenomic binning, comparative biology and taxonomic classification.</title>
        <authorList>
            <person name="Goeker M."/>
        </authorList>
    </citation>
    <scope>NUCLEOTIDE SEQUENCE [LARGE SCALE GENOMIC DNA]</scope>
    <source>
        <strain evidence="1 2">DSM 103792</strain>
    </source>
</reference>
<organism evidence="1 2">
    <name type="scientific">Permianibacter aggregans</name>
    <dbReference type="NCBI Taxonomy" id="1510150"/>
    <lineage>
        <taxon>Bacteria</taxon>
        <taxon>Pseudomonadati</taxon>
        <taxon>Pseudomonadota</taxon>
        <taxon>Gammaproteobacteria</taxon>
        <taxon>Pseudomonadales</taxon>
        <taxon>Pseudomonadaceae</taxon>
        <taxon>Permianibacter</taxon>
    </lineage>
</organism>
<proteinExistence type="predicted"/>
<keyword evidence="2" id="KW-1185">Reference proteome</keyword>
<evidence type="ECO:0000313" key="1">
    <source>
        <dbReference type="EMBL" id="TDQ48734.1"/>
    </source>
</evidence>
<sequence>MSTGRISMRRGVPLVLSAVFFPTLVMAVSCPQFPDCFAVADSVVAGDADADGVVTHADAQTAKQAVSAPYVLTCSQAAVLDVNLNGAIDHQDANIILEVANSGGDPSLLPNFKRAWGDINRDGIVDIQDVSALMKLLEQGGKPGDFGVVVDLNVDRVFDARDIVELRQCVQGRIDRMGVIAK</sequence>
<dbReference type="Gene3D" id="1.10.1330.10">
    <property type="entry name" value="Dockerin domain"/>
    <property type="match status" value="2"/>
</dbReference>
<dbReference type="PROSITE" id="PS51257">
    <property type="entry name" value="PROKAR_LIPOPROTEIN"/>
    <property type="match status" value="1"/>
</dbReference>
<dbReference type="GO" id="GO:0000272">
    <property type="term" value="P:polysaccharide catabolic process"/>
    <property type="evidence" value="ECO:0007669"/>
    <property type="project" value="InterPro"/>
</dbReference>
<dbReference type="InterPro" id="IPR002105">
    <property type="entry name" value="Dockerin_1_rpt"/>
</dbReference>
<evidence type="ECO:0008006" key="3">
    <source>
        <dbReference type="Google" id="ProtNLM"/>
    </source>
</evidence>
<protein>
    <recommendedName>
        <fullName evidence="3">Dockerin domain-containing protein</fullName>
    </recommendedName>
</protein>